<evidence type="ECO:0000256" key="4">
    <source>
        <dbReference type="ARBA" id="ARBA00022989"/>
    </source>
</evidence>
<protein>
    <submittedName>
        <fullName evidence="8">Uncharacterized protein</fullName>
    </submittedName>
</protein>
<sequence>MDSCRVVGPRGLCLPLDEKQGQTQKNTVGANGEGRSRVISVPVYREALPSLTVLTGGLLLFLKCPLRLGLQTDLRLVCLIFATLTSGLLLFLKCPLWAIFFLVAFFLNYIPEVGPIVCYVIMLPLIVLDGNLTMHERLVNTIVFSTMFLVFKFVTGNIIEVQLYAKSGGDLMRMHPVIMLALMMLFQTLMGMTGMFMTVPVMAAAKYYMLSMNVPSAVLDPLLTCLEGSEQGPHMNFVEQEKCRNDAPSRKNIPLSALGCSSCTDLQKGTTSAYLFDESIETNHFLMPAEKILERAAFGIDITALANAKAAAAGGARPVLQPQPDEDVEPVANEGNLEIYSRRSPVVFKNEKGS</sequence>
<feature type="region of interest" description="Disordered" evidence="6">
    <location>
        <begin position="315"/>
        <end position="335"/>
    </location>
</feature>
<comment type="caution">
    <text evidence="8">The sequence shown here is derived from an EMBL/GenBank/DDBJ whole genome shotgun (WGS) entry which is preliminary data.</text>
</comment>
<feature type="transmembrane region" description="Helical" evidence="7">
    <location>
        <begin position="138"/>
        <end position="159"/>
    </location>
</feature>
<reference evidence="8 9" key="1">
    <citation type="submission" date="2016-02" db="EMBL/GenBank/DDBJ databases">
        <title>Genome analysis of coral dinoflagellate symbionts highlights evolutionary adaptations to a symbiotic lifestyle.</title>
        <authorList>
            <person name="Aranda M."/>
            <person name="Li Y."/>
            <person name="Liew Y.J."/>
            <person name="Baumgarten S."/>
            <person name="Simakov O."/>
            <person name="Wilson M."/>
            <person name="Piel J."/>
            <person name="Ashoor H."/>
            <person name="Bougouffa S."/>
            <person name="Bajic V.B."/>
            <person name="Ryu T."/>
            <person name="Ravasi T."/>
            <person name="Bayer T."/>
            <person name="Micklem G."/>
            <person name="Kim H."/>
            <person name="Bhak J."/>
            <person name="Lajeunesse T.C."/>
            <person name="Voolstra C.R."/>
        </authorList>
    </citation>
    <scope>NUCLEOTIDE SEQUENCE [LARGE SCALE GENOMIC DNA]</scope>
    <source>
        <strain evidence="8 9">CCMP2467</strain>
    </source>
</reference>
<keyword evidence="5 7" id="KW-0472">Membrane</keyword>
<dbReference type="OrthoDB" id="433112at2759"/>
<feature type="transmembrane region" description="Helical" evidence="7">
    <location>
        <begin position="98"/>
        <end position="126"/>
    </location>
</feature>
<keyword evidence="9" id="KW-1185">Reference proteome</keyword>
<evidence type="ECO:0000256" key="1">
    <source>
        <dbReference type="ARBA" id="ARBA00004141"/>
    </source>
</evidence>
<name>A0A1Q9EKP1_SYMMI</name>
<evidence type="ECO:0000256" key="5">
    <source>
        <dbReference type="ARBA" id="ARBA00023136"/>
    </source>
</evidence>
<feature type="transmembrane region" description="Helical" evidence="7">
    <location>
        <begin position="74"/>
        <end position="92"/>
    </location>
</feature>
<dbReference type="GO" id="GO:0016020">
    <property type="term" value="C:membrane"/>
    <property type="evidence" value="ECO:0007669"/>
    <property type="project" value="UniProtKB-SubCell"/>
</dbReference>
<evidence type="ECO:0000313" key="9">
    <source>
        <dbReference type="Proteomes" id="UP000186817"/>
    </source>
</evidence>
<evidence type="ECO:0000256" key="2">
    <source>
        <dbReference type="ARBA" id="ARBA00009773"/>
    </source>
</evidence>
<dbReference type="AlphaFoldDB" id="A0A1Q9EKP1"/>
<evidence type="ECO:0000256" key="3">
    <source>
        <dbReference type="ARBA" id="ARBA00022692"/>
    </source>
</evidence>
<dbReference type="Pfam" id="PF01594">
    <property type="entry name" value="AI-2E_transport"/>
    <property type="match status" value="1"/>
</dbReference>
<organism evidence="8 9">
    <name type="scientific">Symbiodinium microadriaticum</name>
    <name type="common">Dinoflagellate</name>
    <name type="synonym">Zooxanthella microadriatica</name>
    <dbReference type="NCBI Taxonomy" id="2951"/>
    <lineage>
        <taxon>Eukaryota</taxon>
        <taxon>Sar</taxon>
        <taxon>Alveolata</taxon>
        <taxon>Dinophyceae</taxon>
        <taxon>Suessiales</taxon>
        <taxon>Symbiodiniaceae</taxon>
        <taxon>Symbiodinium</taxon>
    </lineage>
</organism>
<gene>
    <name evidence="8" type="ORF">AK812_SmicGene8586</name>
</gene>
<feature type="transmembrane region" description="Helical" evidence="7">
    <location>
        <begin position="43"/>
        <end position="62"/>
    </location>
</feature>
<evidence type="ECO:0000256" key="6">
    <source>
        <dbReference type="SAM" id="MobiDB-lite"/>
    </source>
</evidence>
<proteinExistence type="inferred from homology"/>
<keyword evidence="3 7" id="KW-0812">Transmembrane</keyword>
<evidence type="ECO:0000313" key="8">
    <source>
        <dbReference type="EMBL" id="OLQ07957.1"/>
    </source>
</evidence>
<feature type="transmembrane region" description="Helical" evidence="7">
    <location>
        <begin position="179"/>
        <end position="203"/>
    </location>
</feature>
<dbReference type="InterPro" id="IPR002549">
    <property type="entry name" value="AI-2E-like"/>
</dbReference>
<dbReference type="Proteomes" id="UP000186817">
    <property type="component" value="Unassembled WGS sequence"/>
</dbReference>
<comment type="subcellular location">
    <subcellularLocation>
        <location evidence="1">Membrane</location>
        <topology evidence="1">Multi-pass membrane protein</topology>
    </subcellularLocation>
</comment>
<dbReference type="EMBL" id="LSRX01000128">
    <property type="protein sequence ID" value="OLQ07957.1"/>
    <property type="molecule type" value="Genomic_DNA"/>
</dbReference>
<keyword evidence="4 7" id="KW-1133">Transmembrane helix</keyword>
<accession>A0A1Q9EKP1</accession>
<comment type="similarity">
    <text evidence="2">Belongs to the autoinducer-2 exporter (AI-2E) (TC 2.A.86) family.</text>
</comment>
<evidence type="ECO:0000256" key="7">
    <source>
        <dbReference type="SAM" id="Phobius"/>
    </source>
</evidence>